<reference evidence="4" key="1">
    <citation type="submission" date="2023-05" db="EMBL/GenBank/DDBJ databases">
        <authorList>
            <person name="Zhang X."/>
        </authorList>
    </citation>
    <scope>NUCLEOTIDE SEQUENCE</scope>
    <source>
        <strain evidence="4">YF14B1</strain>
    </source>
</reference>
<accession>A0AAE3U6B0</accession>
<dbReference type="InterPro" id="IPR026881">
    <property type="entry name" value="WYL_dom"/>
</dbReference>
<dbReference type="GO" id="GO:0003700">
    <property type="term" value="F:DNA-binding transcription factor activity"/>
    <property type="evidence" value="ECO:0007669"/>
    <property type="project" value="InterPro"/>
</dbReference>
<dbReference type="SMART" id="SM00420">
    <property type="entry name" value="HTH_DEOR"/>
    <property type="match status" value="1"/>
</dbReference>
<organism evidence="4 5">
    <name type="scientific">Xanthocytophaga flava</name>
    <dbReference type="NCBI Taxonomy" id="3048013"/>
    <lineage>
        <taxon>Bacteria</taxon>
        <taxon>Pseudomonadati</taxon>
        <taxon>Bacteroidota</taxon>
        <taxon>Cytophagia</taxon>
        <taxon>Cytophagales</taxon>
        <taxon>Rhodocytophagaceae</taxon>
        <taxon>Xanthocytophaga</taxon>
    </lineage>
</organism>
<protein>
    <submittedName>
        <fullName evidence="4">YafY family protein</fullName>
    </submittedName>
</protein>
<feature type="domain" description="HTH deoR-type" evidence="3">
    <location>
        <begin position="3"/>
        <end position="58"/>
    </location>
</feature>
<dbReference type="PIRSF" id="PIRSF016838">
    <property type="entry name" value="PafC"/>
    <property type="match status" value="1"/>
</dbReference>
<dbReference type="AlphaFoldDB" id="A0AAE3U6B0"/>
<keyword evidence="2" id="KW-0804">Transcription</keyword>
<dbReference type="Pfam" id="PF08279">
    <property type="entry name" value="HTH_11"/>
    <property type="match status" value="1"/>
</dbReference>
<dbReference type="PANTHER" id="PTHR34580:SF3">
    <property type="entry name" value="PROTEIN PAFB"/>
    <property type="match status" value="1"/>
</dbReference>
<name>A0AAE3U6B0_9BACT</name>
<dbReference type="Pfam" id="PF13280">
    <property type="entry name" value="WYL"/>
    <property type="match status" value="1"/>
</dbReference>
<dbReference type="Proteomes" id="UP001241110">
    <property type="component" value="Unassembled WGS sequence"/>
</dbReference>
<dbReference type="InterPro" id="IPR036388">
    <property type="entry name" value="WH-like_DNA-bd_sf"/>
</dbReference>
<dbReference type="EMBL" id="JASJOS010000005">
    <property type="protein sequence ID" value="MDJ1481171.1"/>
    <property type="molecule type" value="Genomic_DNA"/>
</dbReference>
<evidence type="ECO:0000259" key="3">
    <source>
        <dbReference type="PROSITE" id="PS51000"/>
    </source>
</evidence>
<dbReference type="SUPFAM" id="SSF46785">
    <property type="entry name" value="Winged helix' DNA-binding domain"/>
    <property type="match status" value="1"/>
</dbReference>
<evidence type="ECO:0000256" key="2">
    <source>
        <dbReference type="ARBA" id="ARBA00023163"/>
    </source>
</evidence>
<proteinExistence type="predicted"/>
<dbReference type="InterPro" id="IPR051534">
    <property type="entry name" value="CBASS_pafABC_assoc_protein"/>
</dbReference>
<sequence length="325" mass="37251">MNRIDRLQAILTQLQSKRIVKAQEIADRFEISLRTVYRDIRALEEGGVPIGAEAGIGYYLMEGYHLPPVMFSNTEAHALLLGAKLIENMADQSVDTAFQSALYKIKSVLKTNSKDSLEDLDQRIKVVSSTRTAPQTFDSHFLSDIQQALAQHQTLTIEYFSSYNTKLTERTVEPVGLLYYNSDWHMIAYCLLRNDYRDFRVDRIKSLKFSKTFKSRSSDTLQNYLDNLARTEHLEEAVVIFDKEILRYAAPQRYGYGFVSEEDLGNQVRMRFLVGSTMGMAHWLLMYTNAVTIESPFGLKEAVQKLVIELQGHYFAESQPIIANE</sequence>
<dbReference type="PROSITE" id="PS52050">
    <property type="entry name" value="WYL"/>
    <property type="match status" value="1"/>
</dbReference>
<keyword evidence="1" id="KW-0805">Transcription regulation</keyword>
<dbReference type="RefSeq" id="WP_313978596.1">
    <property type="nucleotide sequence ID" value="NZ_JASJOS010000005.1"/>
</dbReference>
<evidence type="ECO:0000313" key="5">
    <source>
        <dbReference type="Proteomes" id="UP001241110"/>
    </source>
</evidence>
<evidence type="ECO:0000313" key="4">
    <source>
        <dbReference type="EMBL" id="MDJ1481171.1"/>
    </source>
</evidence>
<dbReference type="InterPro" id="IPR036390">
    <property type="entry name" value="WH_DNA-bd_sf"/>
</dbReference>
<comment type="caution">
    <text evidence="4">The sequence shown here is derived from an EMBL/GenBank/DDBJ whole genome shotgun (WGS) entry which is preliminary data.</text>
</comment>
<evidence type="ECO:0000256" key="1">
    <source>
        <dbReference type="ARBA" id="ARBA00023015"/>
    </source>
</evidence>
<dbReference type="InterPro" id="IPR013196">
    <property type="entry name" value="HTH_11"/>
</dbReference>
<dbReference type="InterPro" id="IPR001034">
    <property type="entry name" value="DeoR_HTH"/>
</dbReference>
<dbReference type="PROSITE" id="PS51000">
    <property type="entry name" value="HTH_DEOR_2"/>
    <property type="match status" value="1"/>
</dbReference>
<gene>
    <name evidence="4" type="ORF">QNI16_11800</name>
</gene>
<dbReference type="Gene3D" id="1.10.10.10">
    <property type="entry name" value="Winged helix-like DNA-binding domain superfamily/Winged helix DNA-binding domain"/>
    <property type="match status" value="1"/>
</dbReference>
<dbReference type="PANTHER" id="PTHR34580">
    <property type="match status" value="1"/>
</dbReference>
<dbReference type="InterPro" id="IPR028349">
    <property type="entry name" value="PafC-like"/>
</dbReference>